<protein>
    <submittedName>
        <fullName evidence="3">ROK family protein</fullName>
    </submittedName>
</protein>
<comment type="similarity">
    <text evidence="1">Belongs to the ROK (NagC/XylR) family.</text>
</comment>
<dbReference type="PANTHER" id="PTHR18964">
    <property type="entry name" value="ROK (REPRESSOR, ORF, KINASE) FAMILY"/>
    <property type="match status" value="1"/>
</dbReference>
<dbReference type="RefSeq" id="WP_261697520.1">
    <property type="nucleotide sequence ID" value="NZ_CP104694.1"/>
</dbReference>
<accession>A0ABY6BM88</accession>
<evidence type="ECO:0000313" key="3">
    <source>
        <dbReference type="EMBL" id="UXI70573.1"/>
    </source>
</evidence>
<evidence type="ECO:0000256" key="1">
    <source>
        <dbReference type="ARBA" id="ARBA00006479"/>
    </source>
</evidence>
<dbReference type="CDD" id="cd24057">
    <property type="entry name" value="ASKHA_NBD_ROK_NAGK"/>
    <property type="match status" value="1"/>
</dbReference>
<keyword evidence="4" id="KW-1185">Reference proteome</keyword>
<sequence>MESLLSHCYGIDIGGSKIELVACEASTLDVTHRRRIDTPGQDFDAFVTAIAALVDEADAVLGMAGDPRRCAPVGLGMPGVVDRATGRQLSSNVPALNGRRVGDVLRRRLARSVYFGNDCQCFALSEAQGGAAHGLPSMFGAILGTGAGGGFCVEGKLVAGHNGFAGEWGHCGVPAALLTQYGLPIFDCPCGLRGCLERYVAGPALTTLYRLRGGLDEASPATIVARADSGETAARVALDLHLDLLGHGLAALVLTLDPHAIVLGGGLSKLDHLYARLPEAIGRHLFEGAEVPPILRPAFGDAGGARGAALLARQRHDRSSDVASRDACTPETRPAHVISDSSPDRRAPARPCRRSP</sequence>
<reference evidence="3" key="1">
    <citation type="submission" date="2022-09" db="EMBL/GenBank/DDBJ databases">
        <title>Tahibacter sp. nov., isolated from a fresh water.</title>
        <authorList>
            <person name="Baek J.H."/>
            <person name="Lee J.K."/>
            <person name="Kim J.M."/>
            <person name="Jeon C.O."/>
        </authorList>
    </citation>
    <scope>NUCLEOTIDE SEQUENCE</scope>
    <source>
        <strain evidence="3">W38</strain>
    </source>
</reference>
<dbReference type="Pfam" id="PF00480">
    <property type="entry name" value="ROK"/>
    <property type="match status" value="1"/>
</dbReference>
<gene>
    <name evidence="3" type="ORF">N4264_13305</name>
</gene>
<name>A0ABY6BM88_9GAMM</name>
<dbReference type="Proteomes" id="UP001064632">
    <property type="component" value="Chromosome"/>
</dbReference>
<proteinExistence type="inferred from homology"/>
<dbReference type="InterPro" id="IPR000600">
    <property type="entry name" value="ROK"/>
</dbReference>
<dbReference type="Gene3D" id="3.30.420.40">
    <property type="match status" value="2"/>
</dbReference>
<evidence type="ECO:0000313" key="4">
    <source>
        <dbReference type="Proteomes" id="UP001064632"/>
    </source>
</evidence>
<evidence type="ECO:0000256" key="2">
    <source>
        <dbReference type="SAM" id="MobiDB-lite"/>
    </source>
</evidence>
<dbReference type="InterPro" id="IPR043129">
    <property type="entry name" value="ATPase_NBD"/>
</dbReference>
<dbReference type="SUPFAM" id="SSF53067">
    <property type="entry name" value="Actin-like ATPase domain"/>
    <property type="match status" value="1"/>
</dbReference>
<dbReference type="PANTHER" id="PTHR18964:SF149">
    <property type="entry name" value="BIFUNCTIONAL UDP-N-ACETYLGLUCOSAMINE 2-EPIMERASE_N-ACETYLMANNOSAMINE KINASE"/>
    <property type="match status" value="1"/>
</dbReference>
<feature type="region of interest" description="Disordered" evidence="2">
    <location>
        <begin position="312"/>
        <end position="356"/>
    </location>
</feature>
<dbReference type="EMBL" id="CP104694">
    <property type="protein sequence ID" value="UXI70573.1"/>
    <property type="molecule type" value="Genomic_DNA"/>
</dbReference>
<organism evidence="3 4">
    <name type="scientific">Tahibacter amnicola</name>
    <dbReference type="NCBI Taxonomy" id="2976241"/>
    <lineage>
        <taxon>Bacteria</taxon>
        <taxon>Pseudomonadati</taxon>
        <taxon>Pseudomonadota</taxon>
        <taxon>Gammaproteobacteria</taxon>
        <taxon>Lysobacterales</taxon>
        <taxon>Rhodanobacteraceae</taxon>
        <taxon>Tahibacter</taxon>
    </lineage>
</organism>